<dbReference type="EMBL" id="QGMY01000007">
    <property type="protein sequence ID" value="PWR72163.1"/>
    <property type="molecule type" value="Genomic_DNA"/>
</dbReference>
<sequence>MTNIRQMILIFCPIVALFKKNEIFSPVFTFRIIPPLLPVIQAGIENRYSNRCYHNSIDFAWHSNI</sequence>
<proteinExistence type="predicted"/>
<reference evidence="1 2" key="1">
    <citation type="submission" date="2018-05" db="EMBL/GenBank/DDBJ databases">
        <title>Draft genome of Methanospirillum lacunae Ki8-1.</title>
        <authorList>
            <person name="Dueholm M.S."/>
            <person name="Nielsen P.H."/>
            <person name="Bakmann L.F."/>
            <person name="Otzen D.E."/>
        </authorList>
    </citation>
    <scope>NUCLEOTIDE SEQUENCE [LARGE SCALE GENOMIC DNA]</scope>
    <source>
        <strain evidence="1 2">Ki8-1</strain>
    </source>
</reference>
<accession>A0A2V2NA72</accession>
<organism evidence="1 2">
    <name type="scientific">Methanospirillum lacunae</name>
    <dbReference type="NCBI Taxonomy" id="668570"/>
    <lineage>
        <taxon>Archaea</taxon>
        <taxon>Methanobacteriati</taxon>
        <taxon>Methanobacteriota</taxon>
        <taxon>Stenosarchaea group</taxon>
        <taxon>Methanomicrobia</taxon>
        <taxon>Methanomicrobiales</taxon>
        <taxon>Methanospirillaceae</taxon>
        <taxon>Methanospirillum</taxon>
    </lineage>
</organism>
<gene>
    <name evidence="1" type="ORF">DK846_09235</name>
</gene>
<keyword evidence="2" id="KW-1185">Reference proteome</keyword>
<name>A0A2V2NA72_9EURY</name>
<dbReference type="Proteomes" id="UP000245657">
    <property type="component" value="Unassembled WGS sequence"/>
</dbReference>
<comment type="caution">
    <text evidence="1">The sequence shown here is derived from an EMBL/GenBank/DDBJ whole genome shotgun (WGS) entry which is preliminary data.</text>
</comment>
<protein>
    <submittedName>
        <fullName evidence="1">Uncharacterized protein</fullName>
    </submittedName>
</protein>
<evidence type="ECO:0000313" key="2">
    <source>
        <dbReference type="Proteomes" id="UP000245657"/>
    </source>
</evidence>
<evidence type="ECO:0000313" key="1">
    <source>
        <dbReference type="EMBL" id="PWR72163.1"/>
    </source>
</evidence>
<dbReference type="AlphaFoldDB" id="A0A2V2NA72"/>